<dbReference type="Proteomes" id="UP000501128">
    <property type="component" value="Chromosome"/>
</dbReference>
<accession>A0A7L5DWS0</accession>
<evidence type="ECO:0000313" key="1">
    <source>
        <dbReference type="EMBL" id="QJD81098.1"/>
    </source>
</evidence>
<dbReference type="AlphaFoldDB" id="A0A7L5DWS0"/>
<organism evidence="1 2">
    <name type="scientific">Spirosoma rhododendri</name>
    <dbReference type="NCBI Taxonomy" id="2728024"/>
    <lineage>
        <taxon>Bacteria</taxon>
        <taxon>Pseudomonadati</taxon>
        <taxon>Bacteroidota</taxon>
        <taxon>Cytophagia</taxon>
        <taxon>Cytophagales</taxon>
        <taxon>Cytophagaceae</taxon>
        <taxon>Spirosoma</taxon>
    </lineage>
</organism>
<protein>
    <submittedName>
        <fullName evidence="1">Uncharacterized protein</fullName>
    </submittedName>
</protein>
<proteinExistence type="predicted"/>
<gene>
    <name evidence="1" type="ORF">HH216_23735</name>
</gene>
<dbReference type="KEGG" id="srho:HH216_23735"/>
<name>A0A7L5DWS0_9BACT</name>
<dbReference type="EMBL" id="CP051677">
    <property type="protein sequence ID" value="QJD81098.1"/>
    <property type="molecule type" value="Genomic_DNA"/>
</dbReference>
<evidence type="ECO:0000313" key="2">
    <source>
        <dbReference type="Proteomes" id="UP000501128"/>
    </source>
</evidence>
<reference evidence="1 2" key="1">
    <citation type="submission" date="2020-04" db="EMBL/GenBank/DDBJ databases">
        <title>Genome sequencing of novel species.</title>
        <authorList>
            <person name="Heo J."/>
            <person name="Kim S.-J."/>
            <person name="Kim J.-S."/>
            <person name="Hong S.-B."/>
            <person name="Kwon S.-W."/>
        </authorList>
    </citation>
    <scope>NUCLEOTIDE SEQUENCE [LARGE SCALE GENOMIC DNA]</scope>
    <source>
        <strain evidence="1 2">CJU-R4</strain>
    </source>
</reference>
<sequence length="183" mass="21125">MPLYNLIDDQTIDFDNHSRGDKKPVVFGDGLHMHKRINAGRHKGVDVIFPVDKPGEYIFKGKNIKEKERNGIISEINRVFKKDKNKVANLTDTVVREIMRYSGNVPQVQSIENIRSGAKNLAEAMGLKPKIIDEIKSMTELKIENFISSHESEDGKQYFVKQDFKRRKIKMSDNIEKLFYANN</sequence>
<dbReference type="RefSeq" id="WP_169553117.1">
    <property type="nucleotide sequence ID" value="NZ_CP051677.1"/>
</dbReference>
<keyword evidence="2" id="KW-1185">Reference proteome</keyword>